<dbReference type="GeneID" id="76201203"/>
<dbReference type="Pfam" id="PF18765">
    <property type="entry name" value="Polbeta"/>
    <property type="match status" value="1"/>
</dbReference>
<reference evidence="4 5" key="1">
    <citation type="journal article" date="2019" name="Int. J. Syst. Evol. Microbiol.">
        <title>The Global Catalogue of Microorganisms (GCM) 10K type strain sequencing project: providing services to taxonomists for standard genome sequencing and annotation.</title>
        <authorList>
            <consortium name="The Broad Institute Genomics Platform"/>
            <consortium name="The Broad Institute Genome Sequencing Center for Infectious Disease"/>
            <person name="Wu L."/>
            <person name="Ma J."/>
        </authorList>
    </citation>
    <scope>NUCLEOTIDE SEQUENCE [LARGE SCALE GENOMIC DNA]</scope>
    <source>
        <strain evidence="4 5">RDMS1</strain>
    </source>
</reference>
<dbReference type="InterPro" id="IPR036390">
    <property type="entry name" value="WH_DNA-bd_sf"/>
</dbReference>
<evidence type="ECO:0000313" key="5">
    <source>
        <dbReference type="Proteomes" id="UP001596417"/>
    </source>
</evidence>
<accession>A0ABD5YTH6</accession>
<dbReference type="Pfam" id="PF04703">
    <property type="entry name" value="FaeA"/>
    <property type="match status" value="1"/>
</dbReference>
<sequence>MTESGRKRYPANEYIEAVREHEPAGTSEIAEAVGVARQSADYRLRQLESEGIVTGKKIGNSLAWSLVENDSDSSHEQAFEEFSVRLTEECGNDIHEIILYGSVARGEERAFSDVDVLLVVEDEPSRERVRDASKTIVFDVMIEYDILISKNIKTKDEFENQKSSSYLTTVKREGRAYAG</sequence>
<dbReference type="InterPro" id="IPR011991">
    <property type="entry name" value="ArsR-like_HTH"/>
</dbReference>
<dbReference type="InterPro" id="IPR041633">
    <property type="entry name" value="Polbeta"/>
</dbReference>
<evidence type="ECO:0000259" key="3">
    <source>
        <dbReference type="Pfam" id="PF18765"/>
    </source>
</evidence>
<dbReference type="SUPFAM" id="SSF46785">
    <property type="entry name" value="Winged helix' DNA-binding domain"/>
    <property type="match status" value="1"/>
</dbReference>
<dbReference type="RefSeq" id="WP_264555625.1">
    <property type="nucleotide sequence ID" value="NZ_CP109979.1"/>
</dbReference>
<proteinExistence type="predicted"/>
<evidence type="ECO:0000256" key="2">
    <source>
        <dbReference type="ARBA" id="ARBA00023163"/>
    </source>
</evidence>
<evidence type="ECO:0000256" key="1">
    <source>
        <dbReference type="ARBA" id="ARBA00023015"/>
    </source>
</evidence>
<evidence type="ECO:0000313" key="4">
    <source>
        <dbReference type="EMBL" id="MFC7191471.1"/>
    </source>
</evidence>
<comment type="caution">
    <text evidence="4">The sequence shown here is derived from an EMBL/GenBank/DDBJ whole genome shotgun (WGS) entry which is preliminary data.</text>
</comment>
<dbReference type="CDD" id="cd05403">
    <property type="entry name" value="NT_KNTase_like"/>
    <property type="match status" value="1"/>
</dbReference>
<dbReference type="InterPro" id="IPR006793">
    <property type="entry name" value="FaeA"/>
</dbReference>
<protein>
    <submittedName>
        <fullName evidence="4">Nucleotidyltransferase domain-containing protein</fullName>
    </submittedName>
</protein>
<name>A0ABD5YTH6_9EURY</name>
<dbReference type="Proteomes" id="UP001596417">
    <property type="component" value="Unassembled WGS sequence"/>
</dbReference>
<dbReference type="InterPro" id="IPR052548">
    <property type="entry name" value="Type_VII_TA_antitoxin"/>
</dbReference>
<keyword evidence="5" id="KW-1185">Reference proteome</keyword>
<dbReference type="InterPro" id="IPR036388">
    <property type="entry name" value="WH-like_DNA-bd_sf"/>
</dbReference>
<dbReference type="PANTHER" id="PTHR33933">
    <property type="entry name" value="NUCLEOTIDYLTRANSFERASE"/>
    <property type="match status" value="1"/>
</dbReference>
<dbReference type="EMBL" id="JBHTAX010000001">
    <property type="protein sequence ID" value="MFC7191471.1"/>
    <property type="molecule type" value="Genomic_DNA"/>
</dbReference>
<dbReference type="Gene3D" id="3.30.460.10">
    <property type="entry name" value="Beta Polymerase, domain 2"/>
    <property type="match status" value="1"/>
</dbReference>
<gene>
    <name evidence="4" type="ORF">ACFQL7_17805</name>
</gene>
<organism evidence="4 5">
    <name type="scientific">Halocatena marina</name>
    <dbReference type="NCBI Taxonomy" id="2934937"/>
    <lineage>
        <taxon>Archaea</taxon>
        <taxon>Methanobacteriati</taxon>
        <taxon>Methanobacteriota</taxon>
        <taxon>Stenosarchaea group</taxon>
        <taxon>Halobacteria</taxon>
        <taxon>Halobacteriales</taxon>
        <taxon>Natronomonadaceae</taxon>
        <taxon>Halocatena</taxon>
    </lineage>
</organism>
<dbReference type="SUPFAM" id="SSF81301">
    <property type="entry name" value="Nucleotidyltransferase"/>
    <property type="match status" value="1"/>
</dbReference>
<feature type="domain" description="Polymerase beta nucleotidyltransferase" evidence="3">
    <location>
        <begin position="92"/>
        <end position="154"/>
    </location>
</feature>
<dbReference type="CDD" id="cd00090">
    <property type="entry name" value="HTH_ARSR"/>
    <property type="match status" value="1"/>
</dbReference>
<keyword evidence="1" id="KW-0805">Transcription regulation</keyword>
<dbReference type="AlphaFoldDB" id="A0ABD5YTH6"/>
<dbReference type="PANTHER" id="PTHR33933:SF3">
    <property type="entry name" value="PROTEIN ADENYLYLTRANSFERASE MJ0604-RELATED"/>
    <property type="match status" value="1"/>
</dbReference>
<dbReference type="InterPro" id="IPR043519">
    <property type="entry name" value="NT_sf"/>
</dbReference>
<keyword evidence="2" id="KW-0804">Transcription</keyword>
<dbReference type="Gene3D" id="1.10.10.10">
    <property type="entry name" value="Winged helix-like DNA-binding domain superfamily/Winged helix DNA-binding domain"/>
    <property type="match status" value="1"/>
</dbReference>